<dbReference type="RefSeq" id="WP_153924128.1">
    <property type="nucleotide sequence ID" value="NZ_JACRWE010000002.1"/>
</dbReference>
<comment type="cofactor">
    <cofactor evidence="1">
        <name>Mg(2+)</name>
        <dbReference type="ChEBI" id="CHEBI:18420"/>
    </cofactor>
</comment>
<dbReference type="PANTHER" id="PTHR11839:SF18">
    <property type="entry name" value="NUDIX HYDROLASE DOMAIN-CONTAINING PROTEIN"/>
    <property type="match status" value="1"/>
</dbReference>
<comment type="similarity">
    <text evidence="3">Belongs to the Nudix hydrolase family.</text>
</comment>
<gene>
    <name evidence="5" type="ORF">H8923_04780</name>
</gene>
<evidence type="ECO:0000259" key="4">
    <source>
        <dbReference type="PROSITE" id="PS51462"/>
    </source>
</evidence>
<name>A0ABR7JMS3_9FIRM</name>
<dbReference type="PROSITE" id="PS00893">
    <property type="entry name" value="NUDIX_BOX"/>
    <property type="match status" value="1"/>
</dbReference>
<dbReference type="PANTHER" id="PTHR11839">
    <property type="entry name" value="UDP/ADP-SUGAR PYROPHOSPHATASE"/>
    <property type="match status" value="1"/>
</dbReference>
<dbReference type="GO" id="GO:0016787">
    <property type="term" value="F:hydrolase activity"/>
    <property type="evidence" value="ECO:0007669"/>
    <property type="project" value="UniProtKB-KW"/>
</dbReference>
<evidence type="ECO:0000313" key="6">
    <source>
        <dbReference type="Proteomes" id="UP000609849"/>
    </source>
</evidence>
<organism evidence="5 6">
    <name type="scientific">Romboutsia faecis</name>
    <dbReference type="NCBI Taxonomy" id="2764597"/>
    <lineage>
        <taxon>Bacteria</taxon>
        <taxon>Bacillati</taxon>
        <taxon>Bacillota</taxon>
        <taxon>Clostridia</taxon>
        <taxon>Peptostreptococcales</taxon>
        <taxon>Peptostreptococcaceae</taxon>
        <taxon>Romboutsia</taxon>
    </lineage>
</organism>
<dbReference type="Pfam" id="PF00293">
    <property type="entry name" value="NUDIX"/>
    <property type="match status" value="1"/>
</dbReference>
<dbReference type="EMBL" id="JACRWE010000002">
    <property type="protein sequence ID" value="MBC5996067.1"/>
    <property type="molecule type" value="Genomic_DNA"/>
</dbReference>
<dbReference type="InterPro" id="IPR015797">
    <property type="entry name" value="NUDIX_hydrolase-like_dom_sf"/>
</dbReference>
<dbReference type="InterPro" id="IPR000086">
    <property type="entry name" value="NUDIX_hydrolase_dom"/>
</dbReference>
<dbReference type="PROSITE" id="PS51462">
    <property type="entry name" value="NUDIX"/>
    <property type="match status" value="1"/>
</dbReference>
<evidence type="ECO:0000256" key="2">
    <source>
        <dbReference type="ARBA" id="ARBA00022801"/>
    </source>
</evidence>
<keyword evidence="6" id="KW-1185">Reference proteome</keyword>
<evidence type="ECO:0000256" key="1">
    <source>
        <dbReference type="ARBA" id="ARBA00001946"/>
    </source>
</evidence>
<dbReference type="SUPFAM" id="SSF55811">
    <property type="entry name" value="Nudix"/>
    <property type="match status" value="1"/>
</dbReference>
<dbReference type="Proteomes" id="UP000609849">
    <property type="component" value="Unassembled WGS sequence"/>
</dbReference>
<dbReference type="InterPro" id="IPR020476">
    <property type="entry name" value="Nudix_hydrolase"/>
</dbReference>
<evidence type="ECO:0000313" key="5">
    <source>
        <dbReference type="EMBL" id="MBC5996067.1"/>
    </source>
</evidence>
<dbReference type="CDD" id="cd03424">
    <property type="entry name" value="NUDIX_ADPRase_Nudt5_UGPPase_Nudt14"/>
    <property type="match status" value="1"/>
</dbReference>
<feature type="domain" description="Nudix hydrolase" evidence="4">
    <location>
        <begin position="39"/>
        <end position="167"/>
    </location>
</feature>
<evidence type="ECO:0000256" key="3">
    <source>
        <dbReference type="RuleBase" id="RU003476"/>
    </source>
</evidence>
<dbReference type="InterPro" id="IPR020084">
    <property type="entry name" value="NUDIX_hydrolase_CS"/>
</dbReference>
<dbReference type="PRINTS" id="PR00502">
    <property type="entry name" value="NUDIXFAMILY"/>
</dbReference>
<reference evidence="5 6" key="1">
    <citation type="submission" date="2020-08" db="EMBL/GenBank/DDBJ databases">
        <authorList>
            <person name="Liu C."/>
            <person name="Sun Q."/>
        </authorList>
    </citation>
    <scope>NUCLEOTIDE SEQUENCE [LARGE SCALE GENOMIC DNA]</scope>
    <source>
        <strain evidence="5 6">NSJ-18</strain>
    </source>
</reference>
<proteinExistence type="inferred from homology"/>
<keyword evidence="2 3" id="KW-0378">Hydrolase</keyword>
<comment type="caution">
    <text evidence="5">The sequence shown here is derived from an EMBL/GenBank/DDBJ whole genome shotgun (WGS) entry which is preliminary data.</text>
</comment>
<dbReference type="Gene3D" id="3.90.79.10">
    <property type="entry name" value="Nucleoside Triphosphate Pyrophosphohydrolase"/>
    <property type="match status" value="1"/>
</dbReference>
<protein>
    <submittedName>
        <fullName evidence="5">NUDIX hydrolase</fullName>
    </submittedName>
</protein>
<accession>A0ABR7JMS3</accession>
<sequence length="175" mass="20085">MIEEKTISSDRVYTGKTISLKVETVEVPNRGYQKREIVEHNGAVGIVAITPENKVVLVRQYRKAVEKELWEIPAGKIEIGENPKECAIRELKEETGYSAENMKLIHKFYTSAGFSNQKIYIFLAENLIQGERNLDEDEFLEVHEIDKDEVYNMIARNEIEDAKTSIGILLIKELI</sequence>